<feature type="transmembrane region" description="Helical" evidence="1">
    <location>
        <begin position="261"/>
        <end position="283"/>
    </location>
</feature>
<gene>
    <name evidence="2" type="ORF">WB403_00625</name>
</gene>
<keyword evidence="1" id="KW-0812">Transmembrane</keyword>
<evidence type="ECO:0000256" key="1">
    <source>
        <dbReference type="SAM" id="Phobius"/>
    </source>
</evidence>
<reference evidence="2 3" key="1">
    <citation type="submission" date="2024-03" db="EMBL/GenBank/DDBJ databases">
        <title>First Report of Pectobacterium brasiliscabiei causing potato scab in china.</title>
        <authorList>
            <person name="Handique U."/>
        </authorList>
    </citation>
    <scope>NUCLEOTIDE SEQUENCE [LARGE SCALE GENOMIC DNA]</scope>
    <source>
        <strain evidence="2 3">ZRIMU1503</strain>
    </source>
</reference>
<proteinExistence type="predicted"/>
<feature type="transmembrane region" description="Helical" evidence="1">
    <location>
        <begin position="124"/>
        <end position="143"/>
    </location>
</feature>
<dbReference type="Proteomes" id="UP001365781">
    <property type="component" value="Unassembled WGS sequence"/>
</dbReference>
<evidence type="ECO:0000313" key="2">
    <source>
        <dbReference type="EMBL" id="MEI5607665.1"/>
    </source>
</evidence>
<evidence type="ECO:0000313" key="3">
    <source>
        <dbReference type="Proteomes" id="UP001365781"/>
    </source>
</evidence>
<organism evidence="2 3">
    <name type="scientific">Streptomyces brasiliscabiei</name>
    <dbReference type="NCBI Taxonomy" id="2736302"/>
    <lineage>
        <taxon>Bacteria</taxon>
        <taxon>Bacillati</taxon>
        <taxon>Actinomycetota</taxon>
        <taxon>Actinomycetes</taxon>
        <taxon>Kitasatosporales</taxon>
        <taxon>Streptomycetaceae</taxon>
        <taxon>Streptomyces</taxon>
    </lineage>
</organism>
<keyword evidence="1" id="KW-1133">Transmembrane helix</keyword>
<comment type="caution">
    <text evidence="2">The sequence shown here is derived from an EMBL/GenBank/DDBJ whole genome shotgun (WGS) entry which is preliminary data.</text>
</comment>
<keyword evidence="1" id="KW-0472">Membrane</keyword>
<protein>
    <submittedName>
        <fullName evidence="2">DUF3592 domain-containing protein</fullName>
    </submittedName>
</protein>
<name>A0ABU8G3A6_9ACTN</name>
<keyword evidence="3" id="KW-1185">Reference proteome</keyword>
<dbReference type="EMBL" id="JBBAYM010000001">
    <property type="protein sequence ID" value="MEI5607665.1"/>
    <property type="molecule type" value="Genomic_DNA"/>
</dbReference>
<sequence>MSGHAVLEFWWLVPTGLALLGYGRVLAGVTRAQRAVWVTARIVDVGQPAHGDSQKPGIPVTLAFQDPATGREFTLPNTGEHGDAVQEAWVGREIEVRYPPGRPLRFAVVLDTDGEKSGRTGPDCAVMLLLVGLVIHATVQWGYPWALLGFGALLTAAALRSPDIRVVRARNALLASAVAVPARVVAVTRDVHTDDESGGEIVSHAPVITFTTGAGTHVTALARDDVPDPGRSLHRDLTIHYAPADPSVYTPDREADRRSGAMTVAFVVALRLAGTAAIVVGAIKATR</sequence>
<dbReference type="RefSeq" id="WP_336535352.1">
    <property type="nucleotide sequence ID" value="NZ_JBBAYL010000002.1"/>
</dbReference>
<accession>A0ABU8G3A6</accession>